<dbReference type="GO" id="GO:0034456">
    <property type="term" value="C:UTP-C complex"/>
    <property type="evidence" value="ECO:0007669"/>
    <property type="project" value="TreeGrafter"/>
</dbReference>
<sequence length="341" mass="38755">MVAPKKARQDALASKLPIQVSGYTVLPLTLPPLSSFPKKTTHYLYLRPHAPKVPDEETPKSLFLVNFPIDATEDNLRKLFSREVLGGSRVKSVIFEDLRDAGNARKKLMNELRELEEESLGPKKGQGKKRKRRGQPEEEDSARQQDGSEGLNLGDTEGELPTVWDREILRSGSSAVVVFVDKISADAALKAARRIAKKGEEVIWRGEGEALGLRRYQNHHELSHPPKHTLQSSVNSYLAAFSRVESLRTQIAKRNFGVPDEDGFVTVSKGGRSGVASMARAEKTKERHEERTEKRVGDGFYRFQLREERKKREGELVRKFEEDRERVEKMRKSGKRRKVEM</sequence>
<evidence type="ECO:0000259" key="3">
    <source>
        <dbReference type="Pfam" id="PF12923"/>
    </source>
</evidence>
<evidence type="ECO:0000313" key="6">
    <source>
        <dbReference type="Proteomes" id="UP000800041"/>
    </source>
</evidence>
<dbReference type="CDD" id="cd12950">
    <property type="entry name" value="RRP7_Rrp7p"/>
    <property type="match status" value="1"/>
</dbReference>
<feature type="region of interest" description="Disordered" evidence="2">
    <location>
        <begin position="113"/>
        <end position="158"/>
    </location>
</feature>
<dbReference type="Pfam" id="PF17799">
    <property type="entry name" value="RRM_Rrp7"/>
    <property type="match status" value="1"/>
</dbReference>
<feature type="region of interest" description="Disordered" evidence="2">
    <location>
        <begin position="322"/>
        <end position="341"/>
    </location>
</feature>
<dbReference type="AlphaFoldDB" id="A0A6G1GXK9"/>
<feature type="domain" description="Ribosomal RNA-processing protein 7 C-terminal" evidence="3">
    <location>
        <begin position="223"/>
        <end position="337"/>
    </location>
</feature>
<evidence type="ECO:0000313" key="5">
    <source>
        <dbReference type="EMBL" id="KAF1985696.1"/>
    </source>
</evidence>
<dbReference type="PANTHER" id="PTHR13191">
    <property type="entry name" value="RIBOSOMAL RNA PROCESSING PROTEIN 7-RELATED"/>
    <property type="match status" value="1"/>
</dbReference>
<proteinExistence type="inferred from homology"/>
<dbReference type="InterPro" id="IPR024326">
    <property type="entry name" value="RRP7_C"/>
</dbReference>
<dbReference type="GO" id="GO:0006364">
    <property type="term" value="P:rRNA processing"/>
    <property type="evidence" value="ECO:0007669"/>
    <property type="project" value="TreeGrafter"/>
</dbReference>
<evidence type="ECO:0000256" key="2">
    <source>
        <dbReference type="SAM" id="MobiDB-lite"/>
    </source>
</evidence>
<dbReference type="CDD" id="cd12293">
    <property type="entry name" value="dRRM_Rrp7p"/>
    <property type="match status" value="1"/>
</dbReference>
<evidence type="ECO:0000259" key="4">
    <source>
        <dbReference type="Pfam" id="PF17799"/>
    </source>
</evidence>
<feature type="compositionally biased region" description="Basic and acidic residues" evidence="2">
    <location>
        <begin position="322"/>
        <end position="331"/>
    </location>
</feature>
<protein>
    <recommendedName>
        <fullName evidence="7">RRM domain-containing protein</fullName>
    </recommendedName>
</protein>
<dbReference type="InterPro" id="IPR040447">
    <property type="entry name" value="RRM_Rrp7"/>
</dbReference>
<gene>
    <name evidence="5" type="ORF">K402DRAFT_421967</name>
</gene>
<organism evidence="5 6">
    <name type="scientific">Aulographum hederae CBS 113979</name>
    <dbReference type="NCBI Taxonomy" id="1176131"/>
    <lineage>
        <taxon>Eukaryota</taxon>
        <taxon>Fungi</taxon>
        <taxon>Dikarya</taxon>
        <taxon>Ascomycota</taxon>
        <taxon>Pezizomycotina</taxon>
        <taxon>Dothideomycetes</taxon>
        <taxon>Pleosporomycetidae</taxon>
        <taxon>Aulographales</taxon>
        <taxon>Aulographaceae</taxon>
    </lineage>
</organism>
<accession>A0A6G1GXK9</accession>
<dbReference type="Gene3D" id="6.10.250.1770">
    <property type="match status" value="1"/>
</dbReference>
<dbReference type="OrthoDB" id="5390at2759"/>
<dbReference type="GO" id="GO:0032545">
    <property type="term" value="C:CURI complex"/>
    <property type="evidence" value="ECO:0007669"/>
    <property type="project" value="TreeGrafter"/>
</dbReference>
<name>A0A6G1GXK9_9PEZI</name>
<evidence type="ECO:0000256" key="1">
    <source>
        <dbReference type="ARBA" id="ARBA00006110"/>
    </source>
</evidence>
<keyword evidence="6" id="KW-1185">Reference proteome</keyword>
<dbReference type="GO" id="GO:0000028">
    <property type="term" value="P:ribosomal small subunit assembly"/>
    <property type="evidence" value="ECO:0007669"/>
    <property type="project" value="TreeGrafter"/>
</dbReference>
<dbReference type="Pfam" id="PF12923">
    <property type="entry name" value="RRP7"/>
    <property type="match status" value="1"/>
</dbReference>
<comment type="similarity">
    <text evidence="1">Belongs to the RRP7 family.</text>
</comment>
<reference evidence="5" key="1">
    <citation type="journal article" date="2020" name="Stud. Mycol.">
        <title>101 Dothideomycetes genomes: a test case for predicting lifestyles and emergence of pathogens.</title>
        <authorList>
            <person name="Haridas S."/>
            <person name="Albert R."/>
            <person name="Binder M."/>
            <person name="Bloem J."/>
            <person name="Labutti K."/>
            <person name="Salamov A."/>
            <person name="Andreopoulos B."/>
            <person name="Baker S."/>
            <person name="Barry K."/>
            <person name="Bills G."/>
            <person name="Bluhm B."/>
            <person name="Cannon C."/>
            <person name="Castanera R."/>
            <person name="Culley D."/>
            <person name="Daum C."/>
            <person name="Ezra D."/>
            <person name="Gonzalez J."/>
            <person name="Henrissat B."/>
            <person name="Kuo A."/>
            <person name="Liang C."/>
            <person name="Lipzen A."/>
            <person name="Lutzoni F."/>
            <person name="Magnuson J."/>
            <person name="Mondo S."/>
            <person name="Nolan M."/>
            <person name="Ohm R."/>
            <person name="Pangilinan J."/>
            <person name="Park H.-J."/>
            <person name="Ramirez L."/>
            <person name="Alfaro M."/>
            <person name="Sun H."/>
            <person name="Tritt A."/>
            <person name="Yoshinaga Y."/>
            <person name="Zwiers L.-H."/>
            <person name="Turgeon B."/>
            <person name="Goodwin S."/>
            <person name="Spatafora J."/>
            <person name="Crous P."/>
            <person name="Grigoriev I."/>
        </authorList>
    </citation>
    <scope>NUCLEOTIDE SEQUENCE</scope>
    <source>
        <strain evidence="5">CBS 113979</strain>
    </source>
</reference>
<evidence type="ECO:0008006" key="7">
    <source>
        <dbReference type="Google" id="ProtNLM"/>
    </source>
</evidence>
<dbReference type="PANTHER" id="PTHR13191:SF0">
    <property type="entry name" value="RIBOSOMAL RNA-PROCESSING PROTEIN 7 HOMOLOG A-RELATED"/>
    <property type="match status" value="1"/>
</dbReference>
<dbReference type="EMBL" id="ML977161">
    <property type="protein sequence ID" value="KAF1985696.1"/>
    <property type="molecule type" value="Genomic_DNA"/>
</dbReference>
<feature type="domain" description="Rrp7 RRM-like N-terminal" evidence="4">
    <location>
        <begin position="20"/>
        <end position="219"/>
    </location>
</feature>
<dbReference type="Proteomes" id="UP000800041">
    <property type="component" value="Unassembled WGS sequence"/>
</dbReference>
<dbReference type="InterPro" id="IPR040446">
    <property type="entry name" value="RRP7"/>
</dbReference>
<feature type="compositionally biased region" description="Basic residues" evidence="2">
    <location>
        <begin position="332"/>
        <end position="341"/>
    </location>
</feature>